<dbReference type="InterPro" id="IPR037069">
    <property type="entry name" value="AcylCoA_DH/ox_N_sf"/>
</dbReference>
<name>A0ABN1CDY0_SACER</name>
<protein>
    <submittedName>
        <fullName evidence="3">Acyl-CoA dehydrogenase family protein</fullName>
    </submittedName>
</protein>
<keyword evidence="1" id="KW-0560">Oxidoreductase</keyword>
<accession>A0ABN1CDY0</accession>
<feature type="domain" description="Acyl-CoA dehydrogenase C-terminal" evidence="2">
    <location>
        <begin position="257"/>
        <end position="386"/>
    </location>
</feature>
<dbReference type="SUPFAM" id="SSF56645">
    <property type="entry name" value="Acyl-CoA dehydrogenase NM domain-like"/>
    <property type="match status" value="1"/>
</dbReference>
<dbReference type="Proteomes" id="UP001500729">
    <property type="component" value="Unassembled WGS sequence"/>
</dbReference>
<evidence type="ECO:0000256" key="1">
    <source>
        <dbReference type="ARBA" id="ARBA00023002"/>
    </source>
</evidence>
<evidence type="ECO:0000313" key="4">
    <source>
        <dbReference type="Proteomes" id="UP001500729"/>
    </source>
</evidence>
<dbReference type="InterPro" id="IPR046373">
    <property type="entry name" value="Acyl-CoA_Oxase/DH_mid-dom_sf"/>
</dbReference>
<dbReference type="InterPro" id="IPR013107">
    <property type="entry name" value="Acyl-CoA_DH_C"/>
</dbReference>
<comment type="caution">
    <text evidence="3">The sequence shown here is derived from an EMBL/GenBank/DDBJ whole genome shotgun (WGS) entry which is preliminary data.</text>
</comment>
<gene>
    <name evidence="3" type="ORF">GCM10009533_15480</name>
</gene>
<dbReference type="EMBL" id="BAAAGS010000007">
    <property type="protein sequence ID" value="GAA0517261.1"/>
    <property type="molecule type" value="Genomic_DNA"/>
</dbReference>
<keyword evidence="4" id="KW-1185">Reference proteome</keyword>
<dbReference type="SUPFAM" id="SSF47203">
    <property type="entry name" value="Acyl-CoA dehydrogenase C-terminal domain-like"/>
    <property type="match status" value="1"/>
</dbReference>
<evidence type="ECO:0000259" key="2">
    <source>
        <dbReference type="Pfam" id="PF08028"/>
    </source>
</evidence>
<evidence type="ECO:0000313" key="3">
    <source>
        <dbReference type="EMBL" id="GAA0517261.1"/>
    </source>
</evidence>
<sequence>MIDVHIPVKGDDMPGGDGGGHGSDEAVRRAAGLRAVLADHRATGDQERRLADEALQALTDAGLFRAWVPRRFGGLEYDLRTIVDSTAALATADPSAAWLVMILSCGDWLTGLFPERAQHDVFGEDPDTRVCQVLTPHSTARRVDGGWVAGGRWGPASGCLHAQWAMLGIRLPEHDGRPAGSAYGLVPMRELTVKDTWFTLGMRATGSNLLVGEELFFPDHRILPVGPATEGRYAREDEENVRYRAALVPTLSTHLIAPFVGMATAALDYVVGESDRRGISFTNYERMTDSTAFQMAVAEAATRADVARMIAYQCASTVESHARAGTYPSYVERARIRQHASHAVQQCREAVDLLVSAYGASAVADSNPLQGLLRDIHTGSRHAIASTLGNPELFGRAMLGVRPNITELI</sequence>
<dbReference type="PANTHER" id="PTHR43884:SF25">
    <property type="entry name" value="ACYL-COA DEHYDROGENASE YDBM-RELATED"/>
    <property type="match status" value="1"/>
</dbReference>
<reference evidence="3 4" key="1">
    <citation type="journal article" date="2019" name="Int. J. Syst. Evol. Microbiol.">
        <title>The Global Catalogue of Microorganisms (GCM) 10K type strain sequencing project: providing services to taxonomists for standard genome sequencing and annotation.</title>
        <authorList>
            <consortium name="The Broad Institute Genomics Platform"/>
            <consortium name="The Broad Institute Genome Sequencing Center for Infectious Disease"/>
            <person name="Wu L."/>
            <person name="Ma J."/>
        </authorList>
    </citation>
    <scope>NUCLEOTIDE SEQUENCE [LARGE SCALE GENOMIC DNA]</scope>
    <source>
        <strain evidence="3 4">JCM 10303</strain>
    </source>
</reference>
<dbReference type="Gene3D" id="1.10.540.10">
    <property type="entry name" value="Acyl-CoA dehydrogenase/oxidase, N-terminal domain"/>
    <property type="match status" value="1"/>
</dbReference>
<dbReference type="InterPro" id="IPR009100">
    <property type="entry name" value="AcylCoA_DH/oxidase_NM_dom_sf"/>
</dbReference>
<dbReference type="Gene3D" id="2.40.110.10">
    <property type="entry name" value="Butyryl-CoA Dehydrogenase, subunit A, domain 2"/>
    <property type="match status" value="1"/>
</dbReference>
<dbReference type="Gene3D" id="1.20.140.10">
    <property type="entry name" value="Butyryl-CoA Dehydrogenase, subunit A, domain 3"/>
    <property type="match status" value="1"/>
</dbReference>
<proteinExistence type="predicted"/>
<organism evidence="3 4">
    <name type="scientific">Saccharopolyspora erythraea</name>
    <name type="common">Streptomyces erythraeus</name>
    <dbReference type="NCBI Taxonomy" id="1836"/>
    <lineage>
        <taxon>Bacteria</taxon>
        <taxon>Bacillati</taxon>
        <taxon>Actinomycetota</taxon>
        <taxon>Actinomycetes</taxon>
        <taxon>Pseudonocardiales</taxon>
        <taxon>Pseudonocardiaceae</taxon>
        <taxon>Saccharopolyspora</taxon>
    </lineage>
</organism>
<dbReference type="PIRSF" id="PIRSF016578">
    <property type="entry name" value="HsaA"/>
    <property type="match status" value="1"/>
</dbReference>
<dbReference type="Pfam" id="PF08028">
    <property type="entry name" value="Acyl-CoA_dh_2"/>
    <property type="match status" value="1"/>
</dbReference>
<dbReference type="InterPro" id="IPR036250">
    <property type="entry name" value="AcylCo_DH-like_C"/>
</dbReference>
<dbReference type="PANTHER" id="PTHR43884">
    <property type="entry name" value="ACYL-COA DEHYDROGENASE"/>
    <property type="match status" value="1"/>
</dbReference>